<dbReference type="Proteomes" id="UP000324748">
    <property type="component" value="Unassembled WGS sequence"/>
</dbReference>
<keyword evidence="1" id="KW-0812">Transmembrane</keyword>
<evidence type="ECO:0000256" key="1">
    <source>
        <dbReference type="SAM" id="Phobius"/>
    </source>
</evidence>
<dbReference type="OrthoDB" id="2505809at2759"/>
<evidence type="ECO:0000313" key="3">
    <source>
        <dbReference type="Proteomes" id="UP000324748"/>
    </source>
</evidence>
<feature type="transmembrane region" description="Helical" evidence="1">
    <location>
        <begin position="194"/>
        <end position="220"/>
    </location>
</feature>
<feature type="transmembrane region" description="Helical" evidence="1">
    <location>
        <begin position="377"/>
        <end position="403"/>
    </location>
</feature>
<proteinExistence type="predicted"/>
<dbReference type="AlphaFoldDB" id="A0A5B0NEG6"/>
<accession>A0A5B0NEG6</accession>
<keyword evidence="1" id="KW-0472">Membrane</keyword>
<feature type="transmembrane region" description="Helical" evidence="1">
    <location>
        <begin position="146"/>
        <end position="174"/>
    </location>
</feature>
<gene>
    <name evidence="2" type="ORF">PGT21_023665</name>
</gene>
<keyword evidence="1" id="KW-1133">Transmembrane helix</keyword>
<name>A0A5B0NEG6_PUCGR</name>
<sequence>MSKLMEELSSSDLLRLMKTVSPALNPFSFLLDAINRLDSALSTPQYWKLVVVNLVIHMLLALQAAIALTWKFSRNKRVDGQSAARCWFWRQRYVFASQQRPYCEPNGNQILELCQLIGCTCLEVYYVCLYRMTKNLALSYSNFGSAAFWFTLSHLPGIMGFWFASWSALYLVLLCPQRSEVNPTSKKNPVWDPILMNVLCIGVPILLVIIFSVLGIILSIQNHDLSTNLRFLRITLAQLATMWTPEVPQIDPQTIQLFAKPLDILIQTTRRLIRSYQVIAFSWAIMSMLMLIFYSVTMAAIWRILHNTIKVASGKAPLMIKLEKEFENHEAKQTIDSTTAEHGLKTLPKPACSSPPLSDIPTKEINPGLACQLRRNFYFLSVSCTLMATCLVCNIFFGLLLGIKIQEGIDIQAGNMMFALCTTGSLLSSLSLLLQSVVYMISQ</sequence>
<feature type="transmembrane region" description="Helical" evidence="1">
    <location>
        <begin position="415"/>
        <end position="441"/>
    </location>
</feature>
<feature type="transmembrane region" description="Helical" evidence="1">
    <location>
        <begin position="278"/>
        <end position="305"/>
    </location>
</feature>
<dbReference type="EMBL" id="VSWC01000105">
    <property type="protein sequence ID" value="KAA1087143.1"/>
    <property type="molecule type" value="Genomic_DNA"/>
</dbReference>
<comment type="caution">
    <text evidence="2">The sequence shown here is derived from an EMBL/GenBank/DDBJ whole genome shotgun (WGS) entry which is preliminary data.</text>
</comment>
<keyword evidence="3" id="KW-1185">Reference proteome</keyword>
<reference evidence="2 3" key="1">
    <citation type="submission" date="2019-05" db="EMBL/GenBank/DDBJ databases">
        <title>Emergence of the Ug99 lineage of the wheat stem rust pathogen through somatic hybridization.</title>
        <authorList>
            <person name="Li F."/>
            <person name="Upadhyaya N.M."/>
            <person name="Sperschneider J."/>
            <person name="Matny O."/>
            <person name="Nguyen-Phuc H."/>
            <person name="Mago R."/>
            <person name="Raley C."/>
            <person name="Miller M.E."/>
            <person name="Silverstein K.A.T."/>
            <person name="Henningsen E."/>
            <person name="Hirsch C.D."/>
            <person name="Visser B."/>
            <person name="Pretorius Z.A."/>
            <person name="Steffenson B.J."/>
            <person name="Schwessinger B."/>
            <person name="Dodds P.N."/>
            <person name="Figueroa M."/>
        </authorList>
    </citation>
    <scope>NUCLEOTIDE SEQUENCE [LARGE SCALE GENOMIC DNA]</scope>
    <source>
        <strain evidence="2">21-0</strain>
    </source>
</reference>
<organism evidence="2 3">
    <name type="scientific">Puccinia graminis f. sp. tritici</name>
    <dbReference type="NCBI Taxonomy" id="56615"/>
    <lineage>
        <taxon>Eukaryota</taxon>
        <taxon>Fungi</taxon>
        <taxon>Dikarya</taxon>
        <taxon>Basidiomycota</taxon>
        <taxon>Pucciniomycotina</taxon>
        <taxon>Pucciniomycetes</taxon>
        <taxon>Pucciniales</taxon>
        <taxon>Pucciniaceae</taxon>
        <taxon>Puccinia</taxon>
    </lineage>
</organism>
<evidence type="ECO:0000313" key="2">
    <source>
        <dbReference type="EMBL" id="KAA1087143.1"/>
    </source>
</evidence>
<protein>
    <submittedName>
        <fullName evidence="2">Uncharacterized protein</fullName>
    </submittedName>
</protein>
<feature type="transmembrane region" description="Helical" evidence="1">
    <location>
        <begin position="46"/>
        <end position="68"/>
    </location>
</feature>